<dbReference type="EMBL" id="JASPKZ010006824">
    <property type="protein sequence ID" value="KAJ9586921.1"/>
    <property type="molecule type" value="Genomic_DNA"/>
</dbReference>
<reference evidence="3" key="1">
    <citation type="journal article" date="2023" name="IScience">
        <title>Live-bearing cockroach genome reveals convergent evolutionary mechanisms linked to viviparity in insects and beyond.</title>
        <authorList>
            <person name="Fouks B."/>
            <person name="Harrison M.C."/>
            <person name="Mikhailova A.A."/>
            <person name="Marchal E."/>
            <person name="English S."/>
            <person name="Carruthers M."/>
            <person name="Jennings E.C."/>
            <person name="Chiamaka E.L."/>
            <person name="Frigard R.A."/>
            <person name="Pippel M."/>
            <person name="Attardo G.M."/>
            <person name="Benoit J.B."/>
            <person name="Bornberg-Bauer E."/>
            <person name="Tobe S.S."/>
        </authorList>
    </citation>
    <scope>NUCLEOTIDE SEQUENCE</scope>
    <source>
        <strain evidence="3">Stay&amp;Tobe</strain>
    </source>
</reference>
<feature type="non-terminal residue" evidence="3">
    <location>
        <position position="1"/>
    </location>
</feature>
<feature type="transmembrane region" description="Helical" evidence="2">
    <location>
        <begin position="132"/>
        <end position="150"/>
    </location>
</feature>
<feature type="compositionally biased region" description="Basic residues" evidence="1">
    <location>
        <begin position="69"/>
        <end position="79"/>
    </location>
</feature>
<protein>
    <submittedName>
        <fullName evidence="3">Uncharacterized protein</fullName>
    </submittedName>
</protein>
<evidence type="ECO:0000313" key="3">
    <source>
        <dbReference type="EMBL" id="KAJ9586921.1"/>
    </source>
</evidence>
<evidence type="ECO:0000256" key="1">
    <source>
        <dbReference type="SAM" id="MobiDB-lite"/>
    </source>
</evidence>
<reference evidence="3" key="2">
    <citation type="submission" date="2023-05" db="EMBL/GenBank/DDBJ databases">
        <authorList>
            <person name="Fouks B."/>
        </authorList>
    </citation>
    <scope>NUCLEOTIDE SEQUENCE</scope>
    <source>
        <strain evidence="3">Stay&amp;Tobe</strain>
        <tissue evidence="3">Testes</tissue>
    </source>
</reference>
<keyword evidence="4" id="KW-1185">Reference proteome</keyword>
<feature type="transmembrane region" description="Helical" evidence="2">
    <location>
        <begin position="157"/>
        <end position="178"/>
    </location>
</feature>
<organism evidence="3 4">
    <name type="scientific">Diploptera punctata</name>
    <name type="common">Pacific beetle cockroach</name>
    <dbReference type="NCBI Taxonomy" id="6984"/>
    <lineage>
        <taxon>Eukaryota</taxon>
        <taxon>Metazoa</taxon>
        <taxon>Ecdysozoa</taxon>
        <taxon>Arthropoda</taxon>
        <taxon>Hexapoda</taxon>
        <taxon>Insecta</taxon>
        <taxon>Pterygota</taxon>
        <taxon>Neoptera</taxon>
        <taxon>Polyneoptera</taxon>
        <taxon>Dictyoptera</taxon>
        <taxon>Blattodea</taxon>
        <taxon>Blaberoidea</taxon>
        <taxon>Blaberidae</taxon>
        <taxon>Diplopterinae</taxon>
        <taxon>Diploptera</taxon>
    </lineage>
</organism>
<dbReference type="Proteomes" id="UP001233999">
    <property type="component" value="Unassembled WGS sequence"/>
</dbReference>
<comment type="caution">
    <text evidence="3">The sequence shown here is derived from an EMBL/GenBank/DDBJ whole genome shotgun (WGS) entry which is preliminary data.</text>
</comment>
<keyword evidence="2" id="KW-1133">Transmembrane helix</keyword>
<evidence type="ECO:0000313" key="4">
    <source>
        <dbReference type="Proteomes" id="UP001233999"/>
    </source>
</evidence>
<name>A0AAD7ZUY7_DIPPU</name>
<feature type="non-terminal residue" evidence="3">
    <location>
        <position position="193"/>
    </location>
</feature>
<accession>A0AAD7ZUY7</accession>
<feature type="region of interest" description="Disordered" evidence="1">
    <location>
        <begin position="67"/>
        <end position="86"/>
    </location>
</feature>
<gene>
    <name evidence="3" type="ORF">L9F63_019497</name>
</gene>
<dbReference type="AlphaFoldDB" id="A0AAD7ZUY7"/>
<proteinExistence type="predicted"/>
<keyword evidence="2" id="KW-0472">Membrane</keyword>
<sequence length="193" mass="21282">HHSNSGRESLREYNRPYIFLSNSVRLQCSVAPAAAAPPPVDLDPVAAAWGRKLYPPPGVGADAATAAGLHHHHHHHHQPRGPVTSLKEEPLSTTQLAAARSWMQPTVVDQSRHPYLLHQKPVKPLHNLKPNILIIQLLIAAFLTSYKLFIKVKFTGTCVACMGMIVWTVAMSPGVNILSEDVLLSRPWLVRNC</sequence>
<evidence type="ECO:0000256" key="2">
    <source>
        <dbReference type="SAM" id="Phobius"/>
    </source>
</evidence>
<keyword evidence="2" id="KW-0812">Transmembrane</keyword>